<gene>
    <name evidence="7" type="ORF">A2527_11725</name>
</gene>
<reference evidence="7 8" key="1">
    <citation type="journal article" date="2016" name="Nat. Commun.">
        <title>Thousands of microbial genomes shed light on interconnected biogeochemical processes in an aquifer system.</title>
        <authorList>
            <person name="Anantharaman K."/>
            <person name="Brown C.T."/>
            <person name="Hug L.A."/>
            <person name="Sharon I."/>
            <person name="Castelle C.J."/>
            <person name="Probst A.J."/>
            <person name="Thomas B.C."/>
            <person name="Singh A."/>
            <person name="Wilkins M.J."/>
            <person name="Karaoz U."/>
            <person name="Brodie E.L."/>
            <person name="Williams K.H."/>
            <person name="Hubbard S.S."/>
            <person name="Banfield J.F."/>
        </authorList>
    </citation>
    <scope>NUCLEOTIDE SEQUENCE [LARGE SCALE GENOMIC DNA]</scope>
</reference>
<dbReference type="GO" id="GO:0008933">
    <property type="term" value="F:peptidoglycan lytic transglycosylase activity"/>
    <property type="evidence" value="ECO:0007669"/>
    <property type="project" value="TreeGrafter"/>
</dbReference>
<evidence type="ECO:0000256" key="5">
    <source>
        <dbReference type="ARBA" id="ARBA00030918"/>
    </source>
</evidence>
<evidence type="ECO:0000256" key="4">
    <source>
        <dbReference type="ARBA" id="ARBA00023316"/>
    </source>
</evidence>
<dbReference type="AlphaFoldDB" id="A0A1F6G649"/>
<dbReference type="CDD" id="cd14485">
    <property type="entry name" value="mltA_like_LT_A"/>
    <property type="match status" value="1"/>
</dbReference>
<dbReference type="InterPro" id="IPR036908">
    <property type="entry name" value="RlpA-like_sf"/>
</dbReference>
<protein>
    <recommendedName>
        <fullName evidence="2">peptidoglycan lytic exotransglycosylase</fullName>
        <ecNumber evidence="2">4.2.2.n1</ecNumber>
    </recommendedName>
    <alternativeName>
        <fullName evidence="5">Murein hydrolase A</fullName>
    </alternativeName>
</protein>
<accession>A0A1F6G649</accession>
<comment type="catalytic activity">
    <reaction evidence="1">
        <text>Exolytic cleavage of the (1-&gt;4)-beta-glycosidic linkage between N-acetylmuramic acid (MurNAc) and N-acetylglucosamine (GlcNAc) residues in peptidoglycan, from either the reducing or the non-reducing ends of the peptidoglycan chains, with concomitant formation of a 1,6-anhydrobond in the MurNAc residue.</text>
        <dbReference type="EC" id="4.2.2.n1"/>
    </reaction>
</comment>
<evidence type="ECO:0000256" key="1">
    <source>
        <dbReference type="ARBA" id="ARBA00001420"/>
    </source>
</evidence>
<sequence>MHTQEQPKAGSMRYLKIIQFLLIVVLAINGCSKQNYGVKNLEEELSPLSSESMRLYPEQFADIFIGDMLAQEGLVQSVKSSIDYFKKLGPEQSFQYGQISYKAPELVRSMELFLETLEQNSDKDGFVKAVQQNFHVFEASGNLDKGVLFTGYYEPIYSGSKTKTKEYSVPVYAKPKDLRVLGLGEFRSNLKSNTIVYRLENGEVVPYYSREEIVGKEVLKDQGLEVAWMRDPVDLFFLQVQGSGILVTPTGERIKLGYDGANGQAYNSIGKYLLDQGVMRLEEISMGSIRNYLRDNPKQRDRILFHNPSYVFFKVNPDGTDGPRGNINVPLTPLRSVATDTTQFPKGGLAYLSAEVPEFDPNWKHIGGKRVAHFVMNQDTGGAIRGPARADLFWGNGDLAENSAGAMRNFGKLYFLVAKKEVLK</sequence>
<evidence type="ECO:0000313" key="8">
    <source>
        <dbReference type="Proteomes" id="UP000178449"/>
    </source>
</evidence>
<dbReference type="GO" id="GO:0004553">
    <property type="term" value="F:hydrolase activity, hydrolyzing O-glycosyl compounds"/>
    <property type="evidence" value="ECO:0007669"/>
    <property type="project" value="InterPro"/>
</dbReference>
<proteinExistence type="predicted"/>
<dbReference type="GO" id="GO:0009254">
    <property type="term" value="P:peptidoglycan turnover"/>
    <property type="evidence" value="ECO:0007669"/>
    <property type="project" value="InterPro"/>
</dbReference>
<comment type="caution">
    <text evidence="7">The sequence shown here is derived from an EMBL/GenBank/DDBJ whole genome shotgun (WGS) entry which is preliminary data.</text>
</comment>
<keyword evidence="4" id="KW-0961">Cell wall biogenesis/degradation</keyword>
<dbReference type="InterPro" id="IPR010611">
    <property type="entry name" value="3D_dom"/>
</dbReference>
<dbReference type="Gene3D" id="2.40.40.10">
    <property type="entry name" value="RlpA-like domain"/>
    <property type="match status" value="1"/>
</dbReference>
<dbReference type="Proteomes" id="UP000178449">
    <property type="component" value="Unassembled WGS sequence"/>
</dbReference>
<dbReference type="GO" id="GO:0071555">
    <property type="term" value="P:cell wall organization"/>
    <property type="evidence" value="ECO:0007669"/>
    <property type="project" value="UniProtKB-KW"/>
</dbReference>
<keyword evidence="3" id="KW-0456">Lyase</keyword>
<dbReference type="EMBL" id="MFNE01000047">
    <property type="protein sequence ID" value="OGG93569.1"/>
    <property type="molecule type" value="Genomic_DNA"/>
</dbReference>
<dbReference type="InterPro" id="IPR026044">
    <property type="entry name" value="MltA"/>
</dbReference>
<dbReference type="GO" id="GO:0009253">
    <property type="term" value="P:peptidoglycan catabolic process"/>
    <property type="evidence" value="ECO:0007669"/>
    <property type="project" value="TreeGrafter"/>
</dbReference>
<feature type="domain" description="Lytic transglycosylase MltA" evidence="6">
    <location>
        <begin position="156"/>
        <end position="314"/>
    </location>
</feature>
<dbReference type="EC" id="4.2.2.n1" evidence="2"/>
<evidence type="ECO:0000313" key="7">
    <source>
        <dbReference type="EMBL" id="OGG93569.1"/>
    </source>
</evidence>
<dbReference type="PANTHER" id="PTHR30124:SF0">
    <property type="entry name" value="MEMBRANE-BOUND LYTIC MUREIN TRANSGLYCOSYLASE A"/>
    <property type="match status" value="1"/>
</dbReference>
<dbReference type="PANTHER" id="PTHR30124">
    <property type="entry name" value="MEMBRANE-BOUND LYTIC MUREIN TRANSGLYCOSYLASE A"/>
    <property type="match status" value="1"/>
</dbReference>
<dbReference type="SUPFAM" id="SSF50685">
    <property type="entry name" value="Barwin-like endoglucanases"/>
    <property type="match status" value="1"/>
</dbReference>
<dbReference type="PIRSF" id="PIRSF019422">
    <property type="entry name" value="MltA"/>
    <property type="match status" value="1"/>
</dbReference>
<dbReference type="Pfam" id="PF06725">
    <property type="entry name" value="3D"/>
    <property type="match status" value="1"/>
</dbReference>
<dbReference type="InterPro" id="IPR005300">
    <property type="entry name" value="MltA_B"/>
</dbReference>
<dbReference type="STRING" id="1817772.A2527_11725"/>
<evidence type="ECO:0000256" key="2">
    <source>
        <dbReference type="ARBA" id="ARBA00012587"/>
    </source>
</evidence>
<dbReference type="Gene3D" id="2.40.240.50">
    <property type="entry name" value="Barwin-like endoglucanases"/>
    <property type="match status" value="1"/>
</dbReference>
<dbReference type="Pfam" id="PF03562">
    <property type="entry name" value="MltA"/>
    <property type="match status" value="1"/>
</dbReference>
<dbReference type="CDD" id="cd14668">
    <property type="entry name" value="mlta_B"/>
    <property type="match status" value="1"/>
</dbReference>
<evidence type="ECO:0000259" key="6">
    <source>
        <dbReference type="SMART" id="SM00925"/>
    </source>
</evidence>
<dbReference type="GO" id="GO:0019867">
    <property type="term" value="C:outer membrane"/>
    <property type="evidence" value="ECO:0007669"/>
    <property type="project" value="InterPro"/>
</dbReference>
<dbReference type="SMART" id="SM00925">
    <property type="entry name" value="MltA"/>
    <property type="match status" value="1"/>
</dbReference>
<organism evidence="7 8">
    <name type="scientific">Candidatus Lambdaproteobacteria bacterium RIFOXYD2_FULL_50_16</name>
    <dbReference type="NCBI Taxonomy" id="1817772"/>
    <lineage>
        <taxon>Bacteria</taxon>
        <taxon>Pseudomonadati</taxon>
        <taxon>Pseudomonadota</taxon>
        <taxon>Candidatus Lambdaproteobacteria</taxon>
    </lineage>
</organism>
<name>A0A1F6G649_9PROT</name>
<evidence type="ECO:0000256" key="3">
    <source>
        <dbReference type="ARBA" id="ARBA00023239"/>
    </source>
</evidence>